<reference evidence="2" key="1">
    <citation type="submission" date="2022-11" db="UniProtKB">
        <authorList>
            <consortium name="WormBaseParasite"/>
        </authorList>
    </citation>
    <scope>IDENTIFICATION</scope>
</reference>
<sequence>MQIILTFAILNVVFAGTKINTFNDVDICISLIQKHVKGKATTKALSGLVGIGWDDLTNSPTLPILSMEFKKCQTDNSNSYLLPDNVFAVPIENADVEKTSSQIDSFKSMMESSSNKIDVSASATVKGVSIGGSFSSENQQSKESFEKQTSIMLLNKIHYSAFELMADENKGFDKYFLERVDEIAEAVNENKMLWGKFLAETFISDFGTHLVNKATAGAEIIQETYISKSETYKGEKTMDAYKAEVSIGFKAIAKVTIGYESKKEKSETHTTSSVTTKSILRTRGGPDISRISGEKKNASMLYVENLVGLKQSGKYIFEVISAIELPKYSSFVKYTVKELIQNATEDYYSYNYRPGCMDNEHENFNKLANVDDGSCLRPNVLFANGGLYQICTPISAKTEFGDDVYFSSRCDTLERMNPKTKMFTCPDSTDKKMISSIMVQFNDRKMEVKKEQCGFFSFIFGCSMEMIESIVYEKFQLDAFWCPRNVTMTKTDTENEEKDGNELDKITSHKTLSKLNNDPELLKLYFNEFYDPMDGIVTDVCPMNPNEMFNNVDIKNGVGKVATIYDSMTRAFSEADETSIPSTRYYSIKNSTTIDLWIFGKPEVSSQTITYTRKSRPMNLLEIKPRQFNMLRHYPAVLKKLLPILDIPPHLQLMRNLSDALVNTPKLLEQLFFKNQQTLYNAEPEQIVHFGGAFKSGTLNPFTGTFECPPYFQPLKILTDFNLCLSTDSGRTWSLRLGGFYNCSSDFKLCPRGYSAYLGTVFNGCAFHYCIRFHKRDNITPAVINRPPYSDYKLANAESMISEN</sequence>
<protein>
    <submittedName>
        <fullName evidence="2">Macrophage-expressed gene 1 protein</fullName>
    </submittedName>
</protein>
<organism evidence="1 2">
    <name type="scientific">Panagrolaimus sp. ES5</name>
    <dbReference type="NCBI Taxonomy" id="591445"/>
    <lineage>
        <taxon>Eukaryota</taxon>
        <taxon>Metazoa</taxon>
        <taxon>Ecdysozoa</taxon>
        <taxon>Nematoda</taxon>
        <taxon>Chromadorea</taxon>
        <taxon>Rhabditida</taxon>
        <taxon>Tylenchina</taxon>
        <taxon>Panagrolaimomorpha</taxon>
        <taxon>Panagrolaimoidea</taxon>
        <taxon>Panagrolaimidae</taxon>
        <taxon>Panagrolaimus</taxon>
    </lineage>
</organism>
<evidence type="ECO:0000313" key="1">
    <source>
        <dbReference type="Proteomes" id="UP000887579"/>
    </source>
</evidence>
<proteinExistence type="predicted"/>
<evidence type="ECO:0000313" key="2">
    <source>
        <dbReference type="WBParaSite" id="ES5_v2.g18043.t1"/>
    </source>
</evidence>
<accession>A0AC34FLX3</accession>
<dbReference type="Proteomes" id="UP000887579">
    <property type="component" value="Unplaced"/>
</dbReference>
<name>A0AC34FLX3_9BILA</name>
<dbReference type="WBParaSite" id="ES5_v2.g18043.t1">
    <property type="protein sequence ID" value="ES5_v2.g18043.t1"/>
    <property type="gene ID" value="ES5_v2.g18043"/>
</dbReference>